<dbReference type="InterPro" id="IPR039426">
    <property type="entry name" value="TonB-dep_rcpt-like"/>
</dbReference>
<keyword evidence="9" id="KW-0998">Cell outer membrane</keyword>
<comment type="subcellular location">
    <subcellularLocation>
        <location evidence="1">Cell outer membrane</location>
        <topology evidence="1">Multi-pass membrane protein</topology>
    </subcellularLocation>
</comment>
<dbReference type="InterPro" id="IPR036942">
    <property type="entry name" value="Beta-barrel_TonB_sf"/>
</dbReference>
<dbReference type="Proteomes" id="UP000594630">
    <property type="component" value="Chromosome"/>
</dbReference>
<evidence type="ECO:0000256" key="6">
    <source>
        <dbReference type="ARBA" id="ARBA00023077"/>
    </source>
</evidence>
<dbReference type="RefSeq" id="WP_107792812.1">
    <property type="nucleotide sequence ID" value="NZ_CP049274.1"/>
</dbReference>
<dbReference type="AlphaFoldDB" id="A0A7S9R605"/>
<dbReference type="SUPFAM" id="SSF56935">
    <property type="entry name" value="Porins"/>
    <property type="match status" value="1"/>
</dbReference>
<dbReference type="GO" id="GO:0044718">
    <property type="term" value="P:siderophore transmembrane transport"/>
    <property type="evidence" value="ECO:0007669"/>
    <property type="project" value="TreeGrafter"/>
</dbReference>
<evidence type="ECO:0000256" key="1">
    <source>
        <dbReference type="ARBA" id="ARBA00004571"/>
    </source>
</evidence>
<evidence type="ECO:0000256" key="2">
    <source>
        <dbReference type="ARBA" id="ARBA00022448"/>
    </source>
</evidence>
<dbReference type="GO" id="GO:0015344">
    <property type="term" value="F:siderophore uptake transmembrane transporter activity"/>
    <property type="evidence" value="ECO:0007669"/>
    <property type="project" value="TreeGrafter"/>
</dbReference>
<evidence type="ECO:0000313" key="11">
    <source>
        <dbReference type="EMBL" id="QPH83876.1"/>
    </source>
</evidence>
<sequence>MRPILSLAVFSSLLLANEANLDTIKPIKEFAPPPIITPNVTQSAFVENQFDRTQRNEYPFVTNLLDNSADMFHISAGMYGKSFYNSSLFKYRGSNFYTILNANFTKANNYKDGSGKKWNYGYNRQGQSAILGFVPNDLSELRLTFLRDNIDKDKQPEHAMDAFKTTRKVGKLNIRLGEEDLSNTLNFEFILKKVERKADNFHLRDATKNVKVDLKRNIFETNLKYDADFSSFHNQIGAGFEKDKHDGKRYLKRGSTWVFNGYRFADVRNDKFMLFDTLAYRFNEANEASLALKYEEQRSKLNGVDNKFFVPNPIAPNTTRKLIRQIYGEDVSDKIKKDAFSASLKYKFTPNDKDSYFAKLESLSRLPSNMERFNALYGQNDSGWIANPNLEPERHNRAVLGFKFGSEFYKEYLNSLQNKDAFSFGGHFIADSVKNLIIFDRRHSKTAMPLINKNDVISRNVDATLYSVNLNSEYSFARHFGLKSSLYYNYGQNKTDGRPLYQIRPFEANFAFDYKDYASFGSYNLGTALRLVSKQTRSDFSKQNGLGIDKKEAAKGFGLLDLYGGVEFKNKVGIRFGVANLFDKDYAEFISGDHVAALDPVVVHAPGRTFFISFHSSF</sequence>
<keyword evidence="8 11" id="KW-0675">Receptor</keyword>
<accession>A0A7S9R605</accession>
<dbReference type="EMBL" id="CP049274">
    <property type="protein sequence ID" value="QPH83876.1"/>
    <property type="molecule type" value="Genomic_DNA"/>
</dbReference>
<keyword evidence="7" id="KW-0472">Membrane</keyword>
<evidence type="ECO:0000256" key="4">
    <source>
        <dbReference type="ARBA" id="ARBA00022692"/>
    </source>
</evidence>
<evidence type="ECO:0000256" key="9">
    <source>
        <dbReference type="ARBA" id="ARBA00023237"/>
    </source>
</evidence>
<proteinExistence type="predicted"/>
<dbReference type="PANTHER" id="PTHR30069">
    <property type="entry name" value="TONB-DEPENDENT OUTER MEMBRANE RECEPTOR"/>
    <property type="match status" value="1"/>
</dbReference>
<protein>
    <submittedName>
        <fullName evidence="11">TonB-dependent receptor</fullName>
    </submittedName>
</protein>
<evidence type="ECO:0000259" key="10">
    <source>
        <dbReference type="Pfam" id="PF00593"/>
    </source>
</evidence>
<feature type="domain" description="TonB-dependent receptor-like beta-barrel" evidence="10">
    <location>
        <begin position="108"/>
        <end position="581"/>
    </location>
</feature>
<reference evidence="11 12" key="1">
    <citation type="journal article" date="2018" name="Emerg. Microbes Infect.">
        <title>Genomic analysis of oral Campylobacter concisus strains identified a potential bacterial molecular marker associated with active Crohn's disease.</title>
        <authorList>
            <person name="Liu F."/>
            <person name="Ma R."/>
            <person name="Tay C.Y.A."/>
            <person name="Octavia S."/>
            <person name="Lan R."/>
            <person name="Chung H.K.L."/>
            <person name="Riordan S.M."/>
            <person name="Grimm M.C."/>
            <person name="Leong R.W."/>
            <person name="Tanaka M.M."/>
            <person name="Connor S."/>
            <person name="Zhang L."/>
        </authorList>
    </citation>
    <scope>NUCLEOTIDE SEQUENCE [LARGE SCALE GENOMIC DNA]</scope>
    <source>
        <strain evidence="11 12">P10CDO-S2</strain>
    </source>
</reference>
<dbReference type="GO" id="GO:0009279">
    <property type="term" value="C:cell outer membrane"/>
    <property type="evidence" value="ECO:0007669"/>
    <property type="project" value="UniProtKB-SubCell"/>
</dbReference>
<organism evidence="11 12">
    <name type="scientific">Campylobacter concisus</name>
    <dbReference type="NCBI Taxonomy" id="199"/>
    <lineage>
        <taxon>Bacteria</taxon>
        <taxon>Pseudomonadati</taxon>
        <taxon>Campylobacterota</taxon>
        <taxon>Epsilonproteobacteria</taxon>
        <taxon>Campylobacterales</taxon>
        <taxon>Campylobacteraceae</taxon>
        <taxon>Campylobacter</taxon>
    </lineage>
</organism>
<evidence type="ECO:0000256" key="5">
    <source>
        <dbReference type="ARBA" id="ARBA00022729"/>
    </source>
</evidence>
<keyword evidence="4" id="KW-0812">Transmembrane</keyword>
<evidence type="ECO:0000313" key="12">
    <source>
        <dbReference type="Proteomes" id="UP000594630"/>
    </source>
</evidence>
<name>A0A7S9R605_9BACT</name>
<evidence type="ECO:0000256" key="3">
    <source>
        <dbReference type="ARBA" id="ARBA00022452"/>
    </source>
</evidence>
<evidence type="ECO:0000256" key="8">
    <source>
        <dbReference type="ARBA" id="ARBA00023170"/>
    </source>
</evidence>
<evidence type="ECO:0000256" key="7">
    <source>
        <dbReference type="ARBA" id="ARBA00023136"/>
    </source>
</evidence>
<dbReference type="Gene3D" id="2.40.170.20">
    <property type="entry name" value="TonB-dependent receptor, beta-barrel domain"/>
    <property type="match status" value="1"/>
</dbReference>
<dbReference type="InterPro" id="IPR000531">
    <property type="entry name" value="Beta-barrel_TonB"/>
</dbReference>
<dbReference type="Pfam" id="PF00593">
    <property type="entry name" value="TonB_dep_Rec_b-barrel"/>
    <property type="match status" value="1"/>
</dbReference>
<keyword evidence="3" id="KW-1134">Transmembrane beta strand</keyword>
<keyword evidence="2" id="KW-0813">Transport</keyword>
<dbReference type="PANTHER" id="PTHR30069:SF29">
    <property type="entry name" value="HEMOGLOBIN AND HEMOGLOBIN-HAPTOGLOBIN-BINDING PROTEIN 1-RELATED"/>
    <property type="match status" value="1"/>
</dbReference>
<keyword evidence="5" id="KW-0732">Signal</keyword>
<gene>
    <name evidence="11" type="ORF">CVT06_01720</name>
</gene>
<keyword evidence="6" id="KW-0798">TonB box</keyword>